<accession>A0AC34FGZ7</accession>
<dbReference type="WBParaSite" id="ES5_v2.g16669.t1">
    <property type="protein sequence ID" value="ES5_v2.g16669.t1"/>
    <property type="gene ID" value="ES5_v2.g16669"/>
</dbReference>
<protein>
    <submittedName>
        <fullName evidence="2">Metalloendopeptidase</fullName>
    </submittedName>
</protein>
<reference evidence="2" key="1">
    <citation type="submission" date="2022-11" db="UniProtKB">
        <authorList>
            <consortium name="WormBaseParasite"/>
        </authorList>
    </citation>
    <scope>IDENTIFICATION</scope>
</reference>
<organism evidence="1 2">
    <name type="scientific">Panagrolaimus sp. ES5</name>
    <dbReference type="NCBI Taxonomy" id="591445"/>
    <lineage>
        <taxon>Eukaryota</taxon>
        <taxon>Metazoa</taxon>
        <taxon>Ecdysozoa</taxon>
        <taxon>Nematoda</taxon>
        <taxon>Chromadorea</taxon>
        <taxon>Rhabditida</taxon>
        <taxon>Tylenchina</taxon>
        <taxon>Panagrolaimomorpha</taxon>
        <taxon>Panagrolaimoidea</taxon>
        <taxon>Panagrolaimidae</taxon>
        <taxon>Panagrolaimus</taxon>
    </lineage>
</organism>
<name>A0AC34FGZ7_9BILA</name>
<proteinExistence type="predicted"/>
<evidence type="ECO:0000313" key="1">
    <source>
        <dbReference type="Proteomes" id="UP000887579"/>
    </source>
</evidence>
<evidence type="ECO:0000313" key="2">
    <source>
        <dbReference type="WBParaSite" id="ES5_v2.g16669.t1"/>
    </source>
</evidence>
<dbReference type="Proteomes" id="UP000887579">
    <property type="component" value="Unplaced"/>
</dbReference>
<sequence length="396" mass="44423">MFVKISLFLAFLWVADVNGKRGKRIDIYGQAGGSDIAQLKPATAGAFAAPPHVMFNALPSSSSYRWTVYTDAQGNYVLPYIITGSFDSEELSIIQTAMKAIENNTCLRFKKRNGEKDYLDLQNERNQGCYTTVGRQSGKNVVMLEANAIATCVEHDIVVHELMHTLGLWHEHMRADRDQFIKVHYENIETAYYSQFEKVPPSEATTYNITYDYRSVMHYAKDAFGKSSSVVTMETLDPKFQNVIGRVTDPAPSDYYKICSIYKCQTCINQPFNSQTITNFERQRNITLPSSITQPPQPQPQKPSTRATRLPLYPITAAPPLPAITLGGGGENGGGPSFPNPHSNNNDCKDRFFCPTILNAWNKDFMCRMKSVQTWCCLTCSGNSKSSVWFRFGVAD</sequence>